<dbReference type="Gene3D" id="3.30.1330.10">
    <property type="entry name" value="PurM-like, N-terminal domain"/>
    <property type="match status" value="1"/>
</dbReference>
<dbReference type="InterPro" id="IPR016188">
    <property type="entry name" value="PurM-like_N"/>
</dbReference>
<evidence type="ECO:0000256" key="2">
    <source>
        <dbReference type="ARBA" id="ARBA00010280"/>
    </source>
</evidence>
<evidence type="ECO:0000256" key="5">
    <source>
        <dbReference type="ARBA" id="ARBA00022598"/>
    </source>
</evidence>
<dbReference type="GO" id="GO:0004637">
    <property type="term" value="F:phosphoribosylamine-glycine ligase activity"/>
    <property type="evidence" value="ECO:0007669"/>
    <property type="project" value="TreeGrafter"/>
</dbReference>
<evidence type="ECO:0000259" key="12">
    <source>
        <dbReference type="Pfam" id="PF00586"/>
    </source>
</evidence>
<proteinExistence type="inferred from homology"/>
<dbReference type="EMBL" id="DRQG01000021">
    <property type="protein sequence ID" value="HGY54506.1"/>
    <property type="molecule type" value="Genomic_DNA"/>
</dbReference>
<feature type="domain" description="PurM-like N-terminal" evidence="12">
    <location>
        <begin position="55"/>
        <end position="168"/>
    </location>
</feature>
<feature type="domain" description="PurM-like C-terminal" evidence="13">
    <location>
        <begin position="184"/>
        <end position="353"/>
    </location>
</feature>
<dbReference type="Proteomes" id="UP000885779">
    <property type="component" value="Unassembled WGS sequence"/>
</dbReference>
<dbReference type="InterPro" id="IPR036921">
    <property type="entry name" value="PurM-like_N_sf"/>
</dbReference>
<dbReference type="Pfam" id="PF00586">
    <property type="entry name" value="AIRS"/>
    <property type="match status" value="1"/>
</dbReference>
<dbReference type="AlphaFoldDB" id="A0A7V4TXZ9"/>
<keyword evidence="6" id="KW-0547">Nucleotide-binding</keyword>
<evidence type="ECO:0000313" key="14">
    <source>
        <dbReference type="EMBL" id="HGY54506.1"/>
    </source>
</evidence>
<evidence type="ECO:0000256" key="11">
    <source>
        <dbReference type="ARBA" id="ARBA00049057"/>
    </source>
</evidence>
<organism evidence="14">
    <name type="scientific">Caldithrix abyssi</name>
    <dbReference type="NCBI Taxonomy" id="187145"/>
    <lineage>
        <taxon>Bacteria</taxon>
        <taxon>Pseudomonadati</taxon>
        <taxon>Calditrichota</taxon>
        <taxon>Calditrichia</taxon>
        <taxon>Calditrichales</taxon>
        <taxon>Calditrichaceae</taxon>
        <taxon>Caldithrix</taxon>
    </lineage>
</organism>
<evidence type="ECO:0000256" key="9">
    <source>
        <dbReference type="ARBA" id="ARBA00032931"/>
    </source>
</evidence>
<comment type="similarity">
    <text evidence="2">Belongs to the AIR synthase family.</text>
</comment>
<comment type="caution">
    <text evidence="14">The sequence shown here is derived from an EMBL/GenBank/DDBJ whole genome shotgun (WGS) entry which is preliminary data.</text>
</comment>
<keyword evidence="7" id="KW-0067">ATP-binding</keyword>
<reference evidence="14" key="1">
    <citation type="journal article" date="2020" name="mSystems">
        <title>Genome- and Community-Level Interaction Insights into Carbon Utilization and Element Cycling Functions of Hydrothermarchaeota in Hydrothermal Sediment.</title>
        <authorList>
            <person name="Zhou Z."/>
            <person name="Liu Y."/>
            <person name="Xu W."/>
            <person name="Pan J."/>
            <person name="Luo Z.H."/>
            <person name="Li M."/>
        </authorList>
    </citation>
    <scope>NUCLEOTIDE SEQUENCE [LARGE SCALE GENOMIC DNA]</scope>
    <source>
        <strain evidence="14">HyVt-577</strain>
    </source>
</reference>
<dbReference type="UniPathway" id="UPA00074">
    <property type="reaction ID" value="UER00129"/>
</dbReference>
<dbReference type="GO" id="GO:0005829">
    <property type="term" value="C:cytosol"/>
    <property type="evidence" value="ECO:0007669"/>
    <property type="project" value="TreeGrafter"/>
</dbReference>
<dbReference type="GO" id="GO:0005524">
    <property type="term" value="F:ATP binding"/>
    <property type="evidence" value="ECO:0007669"/>
    <property type="project" value="UniProtKB-KW"/>
</dbReference>
<dbReference type="Gene3D" id="3.90.650.10">
    <property type="entry name" value="PurM-like C-terminal domain"/>
    <property type="match status" value="1"/>
</dbReference>
<dbReference type="InterPro" id="IPR010918">
    <property type="entry name" value="PurM-like_C_dom"/>
</dbReference>
<accession>A0A7V4TXZ9</accession>
<evidence type="ECO:0000259" key="13">
    <source>
        <dbReference type="Pfam" id="PF02769"/>
    </source>
</evidence>
<dbReference type="SUPFAM" id="SSF55326">
    <property type="entry name" value="PurM N-terminal domain-like"/>
    <property type="match status" value="1"/>
</dbReference>
<dbReference type="Pfam" id="PF02769">
    <property type="entry name" value="AIRS_C"/>
    <property type="match status" value="1"/>
</dbReference>
<dbReference type="InterPro" id="IPR036676">
    <property type="entry name" value="PurM-like_C_sf"/>
</dbReference>
<gene>
    <name evidence="14" type="ORF">ENK44_02265</name>
</gene>
<evidence type="ECO:0000256" key="4">
    <source>
        <dbReference type="ARBA" id="ARBA00020367"/>
    </source>
</evidence>
<evidence type="ECO:0000256" key="7">
    <source>
        <dbReference type="ARBA" id="ARBA00022840"/>
    </source>
</evidence>
<comment type="pathway">
    <text evidence="1">Purine metabolism; IMP biosynthesis via de novo pathway; 5-amino-1-(5-phospho-D-ribosyl)imidazole from N(2)-formyl-N(1)-(5-phospho-D-ribosyl)glycinamide: step 2/2.</text>
</comment>
<name>A0A7V4TXZ9_CALAY</name>
<protein>
    <recommendedName>
        <fullName evidence="4">Phosphoribosylformylglycinamidine cyclo-ligase</fullName>
        <ecNumber evidence="3">6.3.3.1</ecNumber>
    </recommendedName>
    <alternativeName>
        <fullName evidence="9">AIR synthase</fullName>
    </alternativeName>
    <alternativeName>
        <fullName evidence="10">AIRS</fullName>
    </alternativeName>
    <alternativeName>
        <fullName evidence="8">Phosphoribosyl-aminoimidazole synthetase</fullName>
    </alternativeName>
</protein>
<evidence type="ECO:0000256" key="6">
    <source>
        <dbReference type="ARBA" id="ARBA00022741"/>
    </source>
</evidence>
<dbReference type="PANTHER" id="PTHR10520:SF12">
    <property type="entry name" value="TRIFUNCTIONAL PURINE BIOSYNTHETIC PROTEIN ADENOSINE-3"/>
    <property type="match status" value="1"/>
</dbReference>
<sequence>MHRNSKPKSLPSGLDIDLGNRCSQIAYGWAKKTFANRPAGSGNPLPGSDGGFSSVMDFNGVRIGISSDGIGTKIELAERTGIYHTLGFDLVAMVADDLAANGIETVNLSNILDVDHLDAGIVDQLMRGLHDAAQFARITITGGEIAELGGRIGGYGEKMHFNWGATGIGMLEQGRDIVDGRAVQAGDAVLALQSRGFRSNGFSLLRRILQKEFGENWHTESYDATSTWGEILLTPSLIYTPLIADALKAGIELRGIAHITGGGIPDNLSRVLKVNRLGAELNDIFEPLPVMRKVQEMGAVSEEQAYRLWNMGNGMLLIVSAQAADAALAFINKNKNYRARICGSIIEEPLIRLQTRGHRPARLESRY</sequence>
<comment type="catalytic activity">
    <reaction evidence="11">
        <text>2-formamido-N(1)-(5-O-phospho-beta-D-ribosyl)acetamidine + ATP = 5-amino-1-(5-phospho-beta-D-ribosyl)imidazole + ADP + phosphate + H(+)</text>
        <dbReference type="Rhea" id="RHEA:23032"/>
        <dbReference type="ChEBI" id="CHEBI:15378"/>
        <dbReference type="ChEBI" id="CHEBI:30616"/>
        <dbReference type="ChEBI" id="CHEBI:43474"/>
        <dbReference type="ChEBI" id="CHEBI:137981"/>
        <dbReference type="ChEBI" id="CHEBI:147287"/>
        <dbReference type="ChEBI" id="CHEBI:456216"/>
        <dbReference type="EC" id="6.3.3.1"/>
    </reaction>
</comment>
<dbReference type="PANTHER" id="PTHR10520">
    <property type="entry name" value="TRIFUNCTIONAL PURINE BIOSYNTHETIC PROTEIN ADENOSINE-3-RELATED"/>
    <property type="match status" value="1"/>
</dbReference>
<dbReference type="GO" id="GO:0046084">
    <property type="term" value="P:adenine biosynthetic process"/>
    <property type="evidence" value="ECO:0007669"/>
    <property type="project" value="TreeGrafter"/>
</dbReference>
<evidence type="ECO:0000256" key="8">
    <source>
        <dbReference type="ARBA" id="ARBA00031908"/>
    </source>
</evidence>
<dbReference type="EC" id="6.3.3.1" evidence="3"/>
<evidence type="ECO:0000256" key="1">
    <source>
        <dbReference type="ARBA" id="ARBA00004686"/>
    </source>
</evidence>
<dbReference type="GO" id="GO:0006189">
    <property type="term" value="P:'de novo' IMP biosynthetic process"/>
    <property type="evidence" value="ECO:0007669"/>
    <property type="project" value="UniProtKB-UniPathway"/>
</dbReference>
<dbReference type="GO" id="GO:0004641">
    <property type="term" value="F:phosphoribosylformylglycinamidine cyclo-ligase activity"/>
    <property type="evidence" value="ECO:0007669"/>
    <property type="project" value="UniProtKB-EC"/>
</dbReference>
<dbReference type="InterPro" id="IPR004733">
    <property type="entry name" value="PurM_cligase"/>
</dbReference>
<dbReference type="SUPFAM" id="SSF56042">
    <property type="entry name" value="PurM C-terminal domain-like"/>
    <property type="match status" value="1"/>
</dbReference>
<evidence type="ECO:0000256" key="10">
    <source>
        <dbReference type="ARBA" id="ARBA00033093"/>
    </source>
</evidence>
<keyword evidence="5" id="KW-0436">Ligase</keyword>
<evidence type="ECO:0000256" key="3">
    <source>
        <dbReference type="ARBA" id="ARBA00013047"/>
    </source>
</evidence>